<feature type="compositionally biased region" description="Low complexity" evidence="10">
    <location>
        <begin position="1"/>
        <end position="25"/>
    </location>
</feature>
<keyword evidence="3 8" id="KW-0963">Cytoplasm</keyword>
<dbReference type="Gene3D" id="3.40.50.11260">
    <property type="match status" value="1"/>
</dbReference>
<feature type="region of interest" description="C" evidence="8">
    <location>
        <begin position="581"/>
        <end position="658"/>
    </location>
</feature>
<feature type="binding site" evidence="9">
    <location>
        <position position="65"/>
    </location>
    <ligand>
        <name>ATP</name>
        <dbReference type="ChEBI" id="CHEBI:30616"/>
    </ligand>
</feature>
<dbReference type="GO" id="GO:0005737">
    <property type="term" value="C:cytoplasm"/>
    <property type="evidence" value="ECO:0007669"/>
    <property type="project" value="UniProtKB-SubCell"/>
</dbReference>
<feature type="binding site" evidence="9">
    <location>
        <position position="361"/>
    </location>
    <ligand>
        <name>ATP</name>
        <dbReference type="ChEBI" id="CHEBI:30616"/>
    </ligand>
</feature>
<dbReference type="CDD" id="cd16927">
    <property type="entry name" value="HATPase_Hsp90-like"/>
    <property type="match status" value="1"/>
</dbReference>
<evidence type="ECO:0000256" key="5">
    <source>
        <dbReference type="ARBA" id="ARBA00022840"/>
    </source>
</evidence>
<dbReference type="HAMAP" id="MF_00505">
    <property type="entry name" value="HSP90"/>
    <property type="match status" value="1"/>
</dbReference>
<comment type="caution">
    <text evidence="8">Lacks conserved residue(s) required for the propagation of feature annotation.</text>
</comment>
<dbReference type="InterPro" id="IPR037196">
    <property type="entry name" value="HSP90_C"/>
</dbReference>
<keyword evidence="13" id="KW-1185">Reference proteome</keyword>
<dbReference type="OrthoDB" id="9802640at2"/>
<feature type="region of interest" description="A; substrate-binding" evidence="8">
    <location>
        <begin position="1"/>
        <end position="361"/>
    </location>
</feature>
<keyword evidence="4 8" id="KW-0547">Nucleotide-binding</keyword>
<dbReference type="InterPro" id="IPR001404">
    <property type="entry name" value="Hsp90_fam"/>
</dbReference>
<dbReference type="Gene3D" id="1.20.120.790">
    <property type="entry name" value="Heat shock protein 90, C-terminal domain"/>
    <property type="match status" value="1"/>
</dbReference>
<feature type="binding site" evidence="9">
    <location>
        <begin position="148"/>
        <end position="153"/>
    </location>
    <ligand>
        <name>ATP</name>
        <dbReference type="ChEBI" id="CHEBI:30616"/>
    </ligand>
</feature>
<feature type="region of interest" description="Disordered" evidence="10">
    <location>
        <begin position="1"/>
        <end position="32"/>
    </location>
</feature>
<name>A0A327KGL4_9BRAD</name>
<dbReference type="RefSeq" id="WP_111357865.1">
    <property type="nucleotide sequence ID" value="NZ_NHSK01000079.1"/>
</dbReference>
<dbReference type="InterPro" id="IPR003594">
    <property type="entry name" value="HATPase_dom"/>
</dbReference>
<dbReference type="Proteomes" id="UP000248863">
    <property type="component" value="Unassembled WGS sequence"/>
</dbReference>
<dbReference type="GO" id="GO:0140662">
    <property type="term" value="F:ATP-dependent protein folding chaperone"/>
    <property type="evidence" value="ECO:0007669"/>
    <property type="project" value="InterPro"/>
</dbReference>
<feature type="binding site" evidence="9">
    <location>
        <position position="107"/>
    </location>
    <ligand>
        <name>ATP</name>
        <dbReference type="ChEBI" id="CHEBI:30616"/>
    </ligand>
</feature>
<keyword evidence="7 8" id="KW-0143">Chaperone</keyword>
<feature type="binding site" evidence="9">
    <location>
        <position position="112"/>
    </location>
    <ligand>
        <name>ATP</name>
        <dbReference type="ChEBI" id="CHEBI:30616"/>
    </ligand>
</feature>
<comment type="caution">
    <text evidence="12">The sequence shown here is derived from an EMBL/GenBank/DDBJ whole genome shotgun (WGS) entry which is preliminary data.</text>
</comment>
<dbReference type="PRINTS" id="PR00775">
    <property type="entry name" value="HEATSHOCK90"/>
</dbReference>
<dbReference type="EMBL" id="NPEU01000155">
    <property type="protein sequence ID" value="RAI37900.1"/>
    <property type="molecule type" value="Genomic_DNA"/>
</dbReference>
<evidence type="ECO:0000256" key="8">
    <source>
        <dbReference type="HAMAP-Rule" id="MF_00505"/>
    </source>
</evidence>
<evidence type="ECO:0000256" key="7">
    <source>
        <dbReference type="ARBA" id="ARBA00023186"/>
    </source>
</evidence>
<evidence type="ECO:0000256" key="3">
    <source>
        <dbReference type="ARBA" id="ARBA00022490"/>
    </source>
</evidence>
<comment type="similarity">
    <text evidence="2 8">Belongs to the heat shock protein 90 family.</text>
</comment>
<dbReference type="Pfam" id="PF00183">
    <property type="entry name" value="HSP90"/>
    <property type="match status" value="1"/>
</dbReference>
<gene>
    <name evidence="8" type="primary">htpG</name>
    <name evidence="12" type="ORF">CH338_14525</name>
</gene>
<keyword evidence="6 8" id="KW-0346">Stress response</keyword>
<dbReference type="PANTHER" id="PTHR11528">
    <property type="entry name" value="HEAT SHOCK PROTEIN 90 FAMILY MEMBER"/>
    <property type="match status" value="1"/>
</dbReference>
<sequence>MTSDAVNPDAVTADTDAPTAETPTTAPSPPGETHAFQAEVAELLHLMVHSVYSETDVFLRELISNASDACDRLRYEAIANPALLADDPELKISIRADKSDAMLTISDNGVGMDRQELIDNLGTIARSGTRAFVQKLAQAKDGSGLIGQFGVGFYAAFMVADRIAVTSRRAGSAETWVWRSTGSAGFEVAPADPETAATFSRGTEIVLHLKKDAKKYLDEYEIERVVHAYSDHIQFPIMLIPGGKRPTGEPRQLNSASAVWQRSKSELKPEDYAQAYRSICGAFDEPAVTLHYRAEGRQSYAVLLFVPSGSLFDLYDPARKSHLKLYVRRVYITDDASLLPSWLRFVRGVVDSEDLPLNLSREMLQNNPQVAAMRKAITTKVLAELESVATKEPDKLATVWNEFGAVIKEGLYEDPDRREQILPLARFTSTKGTGRTLAQYVEALRENQTEIYYLAGEDLDRLKANPKLEAAKARGIEVLLLTDPVDALWTSLRLDFKGKGFKSLSQGEIDFSLVPLADDAKADAEAETKDTPAVDESAVIAAVKLALGERVSDVKASQRLTDSAACLVAGGTGPDRELERLLAKQSRASGTKPILELNMKHALVGALSRESAGGHADEAADLAMLLFEEAQILDGELPDDPAAFARRLNRLVTRGLPG</sequence>
<dbReference type="Gene3D" id="3.30.230.80">
    <property type="match status" value="1"/>
</dbReference>
<comment type="function">
    <text evidence="8">Molecular chaperone. Has ATPase activity.</text>
</comment>
<protein>
    <recommendedName>
        <fullName evidence="8">Chaperone protein HtpG</fullName>
    </recommendedName>
    <alternativeName>
        <fullName evidence="8">Heat shock protein HtpG</fullName>
    </alternativeName>
    <alternativeName>
        <fullName evidence="8">High temperature protein G</fullName>
    </alternativeName>
</protein>
<dbReference type="GO" id="GO:0051082">
    <property type="term" value="F:unfolded protein binding"/>
    <property type="evidence" value="ECO:0007669"/>
    <property type="project" value="UniProtKB-UniRule"/>
</dbReference>
<dbReference type="SUPFAM" id="SSF55874">
    <property type="entry name" value="ATPase domain of HSP90 chaperone/DNA topoisomerase II/histidine kinase"/>
    <property type="match status" value="1"/>
</dbReference>
<comment type="subcellular location">
    <subcellularLocation>
        <location evidence="1 8">Cytoplasm</location>
    </subcellularLocation>
</comment>
<dbReference type="NCBIfam" id="NF003555">
    <property type="entry name" value="PRK05218.1"/>
    <property type="match status" value="1"/>
</dbReference>
<dbReference type="InterPro" id="IPR020575">
    <property type="entry name" value="Hsp90_N"/>
</dbReference>
<feature type="binding site" evidence="9">
    <location>
        <begin position="127"/>
        <end position="128"/>
    </location>
    <ligand>
        <name>ATP</name>
        <dbReference type="ChEBI" id="CHEBI:30616"/>
    </ligand>
</feature>
<dbReference type="GO" id="GO:0005524">
    <property type="term" value="F:ATP binding"/>
    <property type="evidence" value="ECO:0007669"/>
    <property type="project" value="UniProtKB-UniRule"/>
</dbReference>
<feature type="binding site" evidence="9">
    <location>
        <position position="120"/>
    </location>
    <ligand>
        <name>ATP</name>
        <dbReference type="ChEBI" id="CHEBI:30616"/>
    </ligand>
</feature>
<dbReference type="FunFam" id="3.30.565.10:FF:000009">
    <property type="entry name" value="Molecular chaperone HtpG"/>
    <property type="match status" value="1"/>
</dbReference>
<evidence type="ECO:0000313" key="13">
    <source>
        <dbReference type="Proteomes" id="UP000248863"/>
    </source>
</evidence>
<dbReference type="SMART" id="SM00387">
    <property type="entry name" value="HATPase_c"/>
    <property type="match status" value="1"/>
</dbReference>
<accession>A0A327KGL4</accession>
<evidence type="ECO:0000256" key="4">
    <source>
        <dbReference type="ARBA" id="ARBA00022741"/>
    </source>
</evidence>
<keyword evidence="5 8" id="KW-0067">ATP-binding</keyword>
<organism evidence="12 13">
    <name type="scientific">Rhodoplanes elegans</name>
    <dbReference type="NCBI Taxonomy" id="29408"/>
    <lineage>
        <taxon>Bacteria</taxon>
        <taxon>Pseudomonadati</taxon>
        <taxon>Pseudomonadota</taxon>
        <taxon>Alphaproteobacteria</taxon>
        <taxon>Hyphomicrobiales</taxon>
        <taxon>Nitrobacteraceae</taxon>
        <taxon>Rhodoplanes</taxon>
    </lineage>
</organism>
<feature type="domain" description="Histidine kinase/HSP90-like ATPase" evidence="11">
    <location>
        <begin position="54"/>
        <end position="213"/>
    </location>
</feature>
<dbReference type="InterPro" id="IPR036890">
    <property type="entry name" value="HATPase_C_sf"/>
</dbReference>
<evidence type="ECO:0000256" key="2">
    <source>
        <dbReference type="ARBA" id="ARBA00008239"/>
    </source>
</evidence>
<proteinExistence type="inferred from homology"/>
<evidence type="ECO:0000256" key="6">
    <source>
        <dbReference type="ARBA" id="ARBA00023016"/>
    </source>
</evidence>
<evidence type="ECO:0000256" key="10">
    <source>
        <dbReference type="SAM" id="MobiDB-lite"/>
    </source>
</evidence>
<dbReference type="InterPro" id="IPR020568">
    <property type="entry name" value="Ribosomal_Su5_D2-typ_SF"/>
</dbReference>
<feature type="binding site" evidence="9">
    <location>
        <position position="61"/>
    </location>
    <ligand>
        <name>ATP</name>
        <dbReference type="ChEBI" id="CHEBI:30616"/>
    </ligand>
</feature>
<dbReference type="Gene3D" id="3.30.565.10">
    <property type="entry name" value="Histidine kinase-like ATPase, C-terminal domain"/>
    <property type="match status" value="1"/>
</dbReference>
<evidence type="ECO:0000256" key="9">
    <source>
        <dbReference type="PIRSR" id="PIRSR002583-1"/>
    </source>
</evidence>
<comment type="subunit">
    <text evidence="8">Homodimer.</text>
</comment>
<dbReference type="AlphaFoldDB" id="A0A327KGL4"/>
<feature type="binding site" evidence="9">
    <location>
        <position position="203"/>
    </location>
    <ligand>
        <name>ATP</name>
        <dbReference type="ChEBI" id="CHEBI:30616"/>
    </ligand>
</feature>
<reference evidence="12 13" key="1">
    <citation type="submission" date="2017-07" db="EMBL/GenBank/DDBJ databases">
        <title>Draft Genome Sequences of Select Purple Nonsulfur Bacteria.</title>
        <authorList>
            <person name="Lasarre B."/>
            <person name="Mckinlay J.B."/>
        </authorList>
    </citation>
    <scope>NUCLEOTIDE SEQUENCE [LARGE SCALE GENOMIC DNA]</scope>
    <source>
        <strain evidence="12 13">DSM 11907</strain>
    </source>
</reference>
<dbReference type="SUPFAM" id="SSF54211">
    <property type="entry name" value="Ribosomal protein S5 domain 2-like"/>
    <property type="match status" value="1"/>
</dbReference>
<dbReference type="GO" id="GO:0016887">
    <property type="term" value="F:ATP hydrolysis activity"/>
    <property type="evidence" value="ECO:0007669"/>
    <property type="project" value="InterPro"/>
</dbReference>
<dbReference type="Pfam" id="PF13589">
    <property type="entry name" value="HATPase_c_3"/>
    <property type="match status" value="1"/>
</dbReference>
<dbReference type="SUPFAM" id="SSF110942">
    <property type="entry name" value="HSP90 C-terminal domain"/>
    <property type="match status" value="1"/>
</dbReference>
<evidence type="ECO:0000259" key="11">
    <source>
        <dbReference type="SMART" id="SM00387"/>
    </source>
</evidence>
<evidence type="ECO:0000256" key="1">
    <source>
        <dbReference type="ARBA" id="ARBA00004496"/>
    </source>
</evidence>
<dbReference type="PIRSF" id="PIRSF002583">
    <property type="entry name" value="Hsp90"/>
    <property type="match status" value="1"/>
</dbReference>
<evidence type="ECO:0000313" key="12">
    <source>
        <dbReference type="EMBL" id="RAI37900.1"/>
    </source>
</evidence>